<dbReference type="EMBL" id="JAIPUX010000953">
    <property type="protein sequence ID" value="KAH0625988.1"/>
    <property type="molecule type" value="Genomic_DNA"/>
</dbReference>
<feature type="domain" description="MHD" evidence="5">
    <location>
        <begin position="30"/>
        <end position="259"/>
    </location>
</feature>
<feature type="region of interest" description="Disordered" evidence="4">
    <location>
        <begin position="223"/>
        <end position="259"/>
    </location>
</feature>
<gene>
    <name evidence="6" type="ORF">JD844_034387</name>
</gene>
<keyword evidence="7" id="KW-1185">Reference proteome</keyword>
<evidence type="ECO:0000313" key="6">
    <source>
        <dbReference type="EMBL" id="KAH0625988.1"/>
    </source>
</evidence>
<dbReference type="InterPro" id="IPR018808">
    <property type="entry name" value="Muniscin_C"/>
</dbReference>
<name>A0ABQ7T9U8_PHRPL</name>
<evidence type="ECO:0000256" key="2">
    <source>
        <dbReference type="ARBA" id="ARBA00022583"/>
    </source>
</evidence>
<protein>
    <recommendedName>
        <fullName evidence="5">MHD domain-containing protein</fullName>
    </recommendedName>
</protein>
<accession>A0ABQ7T9U8</accession>
<keyword evidence="3" id="KW-0168">Coated pit</keyword>
<dbReference type="PANTHER" id="PTHR23065">
    <property type="entry name" value="PROLINE-SERINE-THREONINE PHOSPHATASE INTERACTING PROTEIN 1"/>
    <property type="match status" value="1"/>
</dbReference>
<dbReference type="InterPro" id="IPR028565">
    <property type="entry name" value="MHD"/>
</dbReference>
<dbReference type="Pfam" id="PF10291">
    <property type="entry name" value="muHD"/>
    <property type="match status" value="1"/>
</dbReference>
<evidence type="ECO:0000256" key="3">
    <source>
        <dbReference type="ARBA" id="ARBA00023176"/>
    </source>
</evidence>
<dbReference type="Proteomes" id="UP000826234">
    <property type="component" value="Unassembled WGS sequence"/>
</dbReference>
<comment type="subcellular location">
    <subcellularLocation>
        <location evidence="1">Membrane</location>
        <location evidence="1">Clathrin-coated pit</location>
        <topology evidence="1">Peripheral membrane protein</topology>
        <orientation evidence="1">Cytoplasmic side</orientation>
    </subcellularLocation>
</comment>
<sequence length="259" mass="28196">MTERTFFMATQTGLGISRGPSPVILGAQGGLPVATAFTEYIHAYFKGHNPDSCLVKVTGELTMSFPAGILRVFSSAPAPPVLSFRLLHTASIEQFLPNADLLFSKDFWLNMAALTAHLQKQAEQATMAPYYNVTLLRYQYSKQGQAWAPLQLSVSWDCASDATRVSVDYSYNGDALDTAVTLSNVQILLPIEEPAANVQPQPKACWNLEEKRLLWQLLDVPGAQGRGGGTPQPPGNAAGRQGEDVTPLLWTGRSGRWES</sequence>
<comment type="caution">
    <text evidence="6">The sequence shown here is derived from an EMBL/GenBank/DDBJ whole genome shotgun (WGS) entry which is preliminary data.</text>
</comment>
<evidence type="ECO:0000256" key="1">
    <source>
        <dbReference type="ARBA" id="ARBA00004283"/>
    </source>
</evidence>
<keyword evidence="2" id="KW-0254">Endocytosis</keyword>
<dbReference type="PROSITE" id="PS51072">
    <property type="entry name" value="MHD"/>
    <property type="match status" value="1"/>
</dbReference>
<organism evidence="6 7">
    <name type="scientific">Phrynosoma platyrhinos</name>
    <name type="common">Desert horned lizard</name>
    <dbReference type="NCBI Taxonomy" id="52577"/>
    <lineage>
        <taxon>Eukaryota</taxon>
        <taxon>Metazoa</taxon>
        <taxon>Chordata</taxon>
        <taxon>Craniata</taxon>
        <taxon>Vertebrata</taxon>
        <taxon>Euteleostomi</taxon>
        <taxon>Lepidosauria</taxon>
        <taxon>Squamata</taxon>
        <taxon>Bifurcata</taxon>
        <taxon>Unidentata</taxon>
        <taxon>Episquamata</taxon>
        <taxon>Toxicofera</taxon>
        <taxon>Iguania</taxon>
        <taxon>Phrynosomatidae</taxon>
        <taxon>Phrynosomatinae</taxon>
        <taxon>Phrynosoma</taxon>
    </lineage>
</organism>
<evidence type="ECO:0000256" key="4">
    <source>
        <dbReference type="SAM" id="MobiDB-lite"/>
    </source>
</evidence>
<dbReference type="PANTHER" id="PTHR23065:SF6">
    <property type="entry name" value="F-BAR DOMAIN ONLY PROTEIN 1"/>
    <property type="match status" value="1"/>
</dbReference>
<evidence type="ECO:0000259" key="5">
    <source>
        <dbReference type="PROSITE" id="PS51072"/>
    </source>
</evidence>
<reference evidence="6 7" key="1">
    <citation type="journal article" date="2022" name="Gigascience">
        <title>A chromosome-level genome assembly and annotation of the desert horned lizard, Phrynosoma platyrhinos, provides insight into chromosomal rearrangements among reptiles.</title>
        <authorList>
            <person name="Koochekian N."/>
            <person name="Ascanio A."/>
            <person name="Farleigh K."/>
            <person name="Card D.C."/>
            <person name="Schield D.R."/>
            <person name="Castoe T.A."/>
            <person name="Jezkova T."/>
        </authorList>
    </citation>
    <scope>NUCLEOTIDE SEQUENCE [LARGE SCALE GENOMIC DNA]</scope>
    <source>
        <strain evidence="6">NK-2021</strain>
    </source>
</reference>
<proteinExistence type="predicted"/>
<keyword evidence="3" id="KW-0472">Membrane</keyword>
<evidence type="ECO:0000313" key="7">
    <source>
        <dbReference type="Proteomes" id="UP000826234"/>
    </source>
</evidence>